<accession>A0A1H4ZR37</accession>
<dbReference type="RefSeq" id="WP_074875468.1">
    <property type="nucleotide sequence ID" value="NZ_FNTF01000002.1"/>
</dbReference>
<name>A0A1H4ZR37_9PSED</name>
<sequence length="108" mass="11988">MEKLKIESFTVTAPPAFVHYEVKLGIDPVFLEALGDAPGRYKVILREGQFHHSGSPTGDGEYTIQLENGAHHSGRVLYTVPRTTPEGKNSPEILEFHLQMGVLTDKDQ</sequence>
<reference evidence="1 2" key="1">
    <citation type="submission" date="2016-10" db="EMBL/GenBank/DDBJ databases">
        <authorList>
            <person name="de Groot N.N."/>
        </authorList>
    </citation>
    <scope>NUCLEOTIDE SEQUENCE [LARGE SCALE GENOMIC DNA]</scope>
    <source>
        <strain evidence="1 2">BS3655</strain>
    </source>
</reference>
<protein>
    <submittedName>
        <fullName evidence="1">Uncharacterized protein</fullName>
    </submittedName>
</protein>
<evidence type="ECO:0000313" key="1">
    <source>
        <dbReference type="EMBL" id="SED31954.1"/>
    </source>
</evidence>
<organism evidence="1 2">
    <name type="scientific">Pseudomonas frederiksbergensis</name>
    <dbReference type="NCBI Taxonomy" id="104087"/>
    <lineage>
        <taxon>Bacteria</taxon>
        <taxon>Pseudomonadati</taxon>
        <taxon>Pseudomonadota</taxon>
        <taxon>Gammaproteobacteria</taxon>
        <taxon>Pseudomonadales</taxon>
        <taxon>Pseudomonadaceae</taxon>
        <taxon>Pseudomonas</taxon>
    </lineage>
</organism>
<evidence type="ECO:0000313" key="2">
    <source>
        <dbReference type="Proteomes" id="UP000183114"/>
    </source>
</evidence>
<gene>
    <name evidence="1" type="ORF">SAMN04490185_3249</name>
</gene>
<dbReference type="EMBL" id="FNTF01000002">
    <property type="protein sequence ID" value="SED31954.1"/>
    <property type="molecule type" value="Genomic_DNA"/>
</dbReference>
<dbReference type="Proteomes" id="UP000183114">
    <property type="component" value="Unassembled WGS sequence"/>
</dbReference>
<proteinExistence type="predicted"/>
<dbReference type="AlphaFoldDB" id="A0A1H4ZR37"/>